<dbReference type="SUPFAM" id="SSF55781">
    <property type="entry name" value="GAF domain-like"/>
    <property type="match status" value="1"/>
</dbReference>
<comment type="caution">
    <text evidence="15">The sequence shown here is derived from an EMBL/GenBank/DDBJ whole genome shotgun (WGS) entry which is preliminary data.</text>
</comment>
<keyword evidence="8" id="KW-0762">Sugar transport</keyword>
<reference evidence="15" key="2">
    <citation type="submission" date="2023-08" db="EMBL/GenBank/DDBJ databases">
        <authorList>
            <person name="Luo J."/>
        </authorList>
    </citation>
    <scope>NUCLEOTIDE SEQUENCE</scope>
    <source>
        <strain evidence="15">DSM 25064</strain>
    </source>
</reference>
<evidence type="ECO:0000256" key="7">
    <source>
        <dbReference type="ARBA" id="ARBA00022490"/>
    </source>
</evidence>
<comment type="catalytic activity">
    <reaction evidence="1">
        <text>L-histidyl-[protein] + phosphoenolpyruvate = N(pros)-phospho-L-histidyl-[protein] + pyruvate</text>
        <dbReference type="Rhea" id="RHEA:23880"/>
        <dbReference type="Rhea" id="RHEA-COMP:9745"/>
        <dbReference type="Rhea" id="RHEA-COMP:9746"/>
        <dbReference type="ChEBI" id="CHEBI:15361"/>
        <dbReference type="ChEBI" id="CHEBI:29979"/>
        <dbReference type="ChEBI" id="CHEBI:58702"/>
        <dbReference type="ChEBI" id="CHEBI:64837"/>
        <dbReference type="EC" id="2.7.3.9"/>
    </reaction>
</comment>
<gene>
    <name evidence="15" type="primary">ptsP</name>
    <name evidence="15" type="ORF">Q8A57_08745</name>
</gene>
<dbReference type="InterPro" id="IPR029016">
    <property type="entry name" value="GAF-like_dom_sf"/>
</dbReference>
<evidence type="ECO:0000256" key="9">
    <source>
        <dbReference type="ARBA" id="ARBA00022679"/>
    </source>
</evidence>
<evidence type="ECO:0000256" key="13">
    <source>
        <dbReference type="ARBA" id="ARBA00022842"/>
    </source>
</evidence>
<dbReference type="InterPro" id="IPR023151">
    <property type="entry name" value="PEP_util_CS"/>
</dbReference>
<dbReference type="InterPro" id="IPR008731">
    <property type="entry name" value="PTS_EIN"/>
</dbReference>
<comment type="similarity">
    <text evidence="4">Belongs to the PEP-utilizing enzyme family.</text>
</comment>
<evidence type="ECO:0000256" key="10">
    <source>
        <dbReference type="ARBA" id="ARBA00022683"/>
    </source>
</evidence>
<dbReference type="Gene3D" id="3.50.30.10">
    <property type="entry name" value="Phosphohistidine domain"/>
    <property type="match status" value="1"/>
</dbReference>
<evidence type="ECO:0000256" key="4">
    <source>
        <dbReference type="ARBA" id="ARBA00007837"/>
    </source>
</evidence>
<dbReference type="InterPro" id="IPR008279">
    <property type="entry name" value="PEP-util_enz_mobile_dom"/>
</dbReference>
<dbReference type="SUPFAM" id="SSF47831">
    <property type="entry name" value="Enzyme I of the PEP:sugar phosphotransferase system HPr-binding (sub)domain"/>
    <property type="match status" value="1"/>
</dbReference>
<keyword evidence="6" id="KW-0813">Transport</keyword>
<evidence type="ECO:0000256" key="12">
    <source>
        <dbReference type="ARBA" id="ARBA00022777"/>
    </source>
</evidence>
<dbReference type="SUPFAM" id="SSF52009">
    <property type="entry name" value="Phosphohistidine domain"/>
    <property type="match status" value="1"/>
</dbReference>
<evidence type="ECO:0000256" key="6">
    <source>
        <dbReference type="ARBA" id="ARBA00022448"/>
    </source>
</evidence>
<dbReference type="GO" id="GO:0046872">
    <property type="term" value="F:metal ion binding"/>
    <property type="evidence" value="ECO:0007669"/>
    <property type="project" value="UniProtKB-KW"/>
</dbReference>
<dbReference type="AlphaFoldDB" id="A0AAW8B952"/>
<keyword evidence="7" id="KW-0963">Cytoplasm</keyword>
<keyword evidence="13" id="KW-0460">Magnesium</keyword>
<evidence type="ECO:0000256" key="3">
    <source>
        <dbReference type="ARBA" id="ARBA00004496"/>
    </source>
</evidence>
<dbReference type="SMART" id="SM00065">
    <property type="entry name" value="GAF"/>
    <property type="match status" value="1"/>
</dbReference>
<dbReference type="InterPro" id="IPR006318">
    <property type="entry name" value="PTS_EI-like"/>
</dbReference>
<evidence type="ECO:0000313" key="15">
    <source>
        <dbReference type="EMBL" id="MDP1521053.1"/>
    </source>
</evidence>
<dbReference type="InterPro" id="IPR036618">
    <property type="entry name" value="PtsI_HPr-bd_sf"/>
</dbReference>
<comment type="subcellular location">
    <subcellularLocation>
        <location evidence="3">Cytoplasm</location>
    </subcellularLocation>
</comment>
<dbReference type="PANTHER" id="PTHR46244:SF1">
    <property type="entry name" value="PHOSPHOENOLPYRUVATE-DEPENDENT PHOSPHOTRANSFERASE SYSTEM"/>
    <property type="match status" value="1"/>
</dbReference>
<dbReference type="Pfam" id="PF02896">
    <property type="entry name" value="PEP-utilizers_C"/>
    <property type="match status" value="1"/>
</dbReference>
<dbReference type="NCBIfam" id="TIGR01417">
    <property type="entry name" value="PTS_I_fam"/>
    <property type="match status" value="1"/>
</dbReference>
<dbReference type="InterPro" id="IPR036637">
    <property type="entry name" value="Phosphohistidine_dom_sf"/>
</dbReference>
<evidence type="ECO:0000313" key="16">
    <source>
        <dbReference type="Proteomes" id="UP001178354"/>
    </source>
</evidence>
<dbReference type="InterPro" id="IPR040442">
    <property type="entry name" value="Pyrv_kinase-like_dom_sf"/>
</dbReference>
<comment type="cofactor">
    <cofactor evidence="2">
        <name>Mg(2+)</name>
        <dbReference type="ChEBI" id="CHEBI:18420"/>
    </cofactor>
</comment>
<dbReference type="Gene3D" id="3.30.450.40">
    <property type="match status" value="1"/>
</dbReference>
<dbReference type="InterPro" id="IPR050499">
    <property type="entry name" value="PEP-utilizing_PTS_enzyme"/>
</dbReference>
<evidence type="ECO:0000256" key="5">
    <source>
        <dbReference type="ARBA" id="ARBA00012232"/>
    </source>
</evidence>
<name>A0AAW8B952_9GAMM</name>
<evidence type="ECO:0000256" key="8">
    <source>
        <dbReference type="ARBA" id="ARBA00022597"/>
    </source>
</evidence>
<dbReference type="Pfam" id="PF01590">
    <property type="entry name" value="GAF"/>
    <property type="match status" value="1"/>
</dbReference>
<keyword evidence="16" id="KW-1185">Reference proteome</keyword>
<dbReference type="Gene3D" id="3.20.20.60">
    <property type="entry name" value="Phosphoenolpyruvate-binding domains"/>
    <property type="match status" value="1"/>
</dbReference>
<sequence length="746" mass="81573">MKSVVHELARIVQTVAMADLPIDQVNLIVESISETMAVDVCSLYLANDKQEMMLLASHGLAAKAVRRVKLPPGKGLVGLVASSRHPLNLADGELHPNYFYIAETQEERFHSFCGVPIVHTGKVVGVLVVQGREIRHLSDEEQGFLVTLAAHLALLLGNSPLAHGDMVGYNERVSGVKGAPGIGIGHIKLSDHGELYSVVDTPCEDIPGTLEDWQQLLVVVRGQIDHERESLGSEITGSVAGIFSAYKMLLEDPAFVTYVEAGIEKGNWLPGALRHAIQHFAELFLAMDDPYLKARHEDVHHLGNKLFNAWRGIKPVDAPPDMDIVLVGPQVSVSDIAAVPSERLVGLVCFEGSGLSHTAVLANALGIPAVMGTGRIRRLVDQASIIVDGNNGQVTLNPGDMVIAEYQRLANDRRSLMKQLEKLRELPSITPDGTEITLYTNTGLLADISPGLHNGAQGVGLYRTEIPFMVHDSFPSEEEQVSVYRQVLEAYKNKPVYMRTLDIGGDKPLPYFPVDNEENPALGWRGIRFTLDNSQLLMTQVRAMIRAAGENEGLRILLPMVSSTSELDDFLQLLEDAIAQLETEGLSILRPQLGVMVEVPAAISQIPFWAEKLDFISIGSNDLSQYLLALDRDNPRVSGRYDHVHPAVLMEINRTLDLASKHNLSVSLCGEMAADPVAVVLLLGMGLRTLSMSAAKLPQVKWLIRSLPLNMAEALVSRALTCPYPAEIREMVRTELEGLGLQDLFN</sequence>
<dbReference type="EC" id="2.7.3.9" evidence="5"/>
<dbReference type="PANTHER" id="PTHR46244">
    <property type="entry name" value="PHOSPHOENOLPYRUVATE-PROTEIN PHOSPHOTRANSFERASE"/>
    <property type="match status" value="1"/>
</dbReference>
<dbReference type="GO" id="GO:0008965">
    <property type="term" value="F:phosphoenolpyruvate-protein phosphotransferase activity"/>
    <property type="evidence" value="ECO:0007669"/>
    <property type="project" value="UniProtKB-EC"/>
</dbReference>
<dbReference type="InterPro" id="IPR015813">
    <property type="entry name" value="Pyrv/PenolPyrv_kinase-like_dom"/>
</dbReference>
<dbReference type="EMBL" id="JAUUUU010000004">
    <property type="protein sequence ID" value="MDP1521053.1"/>
    <property type="molecule type" value="Genomic_DNA"/>
</dbReference>
<dbReference type="RefSeq" id="WP_305170671.1">
    <property type="nucleotide sequence ID" value="NZ_JAUUUU010000004.1"/>
</dbReference>
<proteinExistence type="inferred from homology"/>
<dbReference type="Proteomes" id="UP001178354">
    <property type="component" value="Unassembled WGS sequence"/>
</dbReference>
<accession>A0AAW8B952</accession>
<evidence type="ECO:0000256" key="11">
    <source>
        <dbReference type="ARBA" id="ARBA00022723"/>
    </source>
</evidence>
<dbReference type="NCBIfam" id="NF008283">
    <property type="entry name" value="PRK11061.1"/>
    <property type="match status" value="1"/>
</dbReference>
<dbReference type="PRINTS" id="PR01736">
    <property type="entry name" value="PHPHTRNFRASE"/>
</dbReference>
<reference evidence="15" key="1">
    <citation type="journal article" date="2010" name="Int. J. Syst. Evol. Microbiol.">
        <title>Porticoccus litoralis gen. nov., sp. nov., a gammaproteobacterium isolated from the Yellow Sea.</title>
        <authorList>
            <person name="Oh H.M."/>
            <person name="Kim H."/>
            <person name="Kim K.M."/>
            <person name="Min G.S."/>
            <person name="Cho J.C."/>
        </authorList>
    </citation>
    <scope>NUCLEOTIDE SEQUENCE</scope>
    <source>
        <strain evidence="15">DSM 25064</strain>
    </source>
</reference>
<dbReference type="InterPro" id="IPR000121">
    <property type="entry name" value="PEP_util_C"/>
</dbReference>
<dbReference type="GO" id="GO:0009401">
    <property type="term" value="P:phosphoenolpyruvate-dependent sugar phosphotransferase system"/>
    <property type="evidence" value="ECO:0007669"/>
    <property type="project" value="UniProtKB-KW"/>
</dbReference>
<dbReference type="InterPro" id="IPR003018">
    <property type="entry name" value="GAF"/>
</dbReference>
<dbReference type="Gene3D" id="1.10.274.10">
    <property type="entry name" value="PtsI, HPr-binding domain"/>
    <property type="match status" value="1"/>
</dbReference>
<dbReference type="GO" id="GO:0005737">
    <property type="term" value="C:cytoplasm"/>
    <property type="evidence" value="ECO:0007669"/>
    <property type="project" value="UniProtKB-SubCell"/>
</dbReference>
<keyword evidence="11" id="KW-0479">Metal-binding</keyword>
<feature type="domain" description="GAF" evidence="14">
    <location>
        <begin position="20"/>
        <end position="166"/>
    </location>
</feature>
<dbReference type="PROSITE" id="PS00742">
    <property type="entry name" value="PEP_ENZYMES_2"/>
    <property type="match status" value="1"/>
</dbReference>
<keyword evidence="9 15" id="KW-0808">Transferase</keyword>
<dbReference type="SUPFAM" id="SSF51621">
    <property type="entry name" value="Phosphoenolpyruvate/pyruvate domain"/>
    <property type="match status" value="1"/>
</dbReference>
<dbReference type="Pfam" id="PF05524">
    <property type="entry name" value="PEP-utilisers_N"/>
    <property type="match status" value="1"/>
</dbReference>
<dbReference type="GO" id="GO:0016301">
    <property type="term" value="F:kinase activity"/>
    <property type="evidence" value="ECO:0007669"/>
    <property type="project" value="UniProtKB-KW"/>
</dbReference>
<keyword evidence="12" id="KW-0418">Kinase</keyword>
<protein>
    <recommendedName>
        <fullName evidence="5">phosphoenolpyruvate--protein phosphotransferase</fullName>
        <ecNumber evidence="5">2.7.3.9</ecNumber>
    </recommendedName>
</protein>
<evidence type="ECO:0000256" key="1">
    <source>
        <dbReference type="ARBA" id="ARBA00000683"/>
    </source>
</evidence>
<evidence type="ECO:0000259" key="14">
    <source>
        <dbReference type="SMART" id="SM00065"/>
    </source>
</evidence>
<keyword evidence="10" id="KW-0598">Phosphotransferase system</keyword>
<evidence type="ECO:0000256" key="2">
    <source>
        <dbReference type="ARBA" id="ARBA00001946"/>
    </source>
</evidence>
<organism evidence="15 16">
    <name type="scientific">Porticoccus litoralis</name>
    <dbReference type="NCBI Taxonomy" id="434086"/>
    <lineage>
        <taxon>Bacteria</taxon>
        <taxon>Pseudomonadati</taxon>
        <taxon>Pseudomonadota</taxon>
        <taxon>Gammaproteobacteria</taxon>
        <taxon>Cellvibrionales</taxon>
        <taxon>Porticoccaceae</taxon>
        <taxon>Porticoccus</taxon>
    </lineage>
</organism>
<dbReference type="Pfam" id="PF00391">
    <property type="entry name" value="PEP-utilizers"/>
    <property type="match status" value="1"/>
</dbReference>